<organism evidence="2 3">
    <name type="scientific">Bradyrhizobium neotropicale</name>
    <dbReference type="NCBI Taxonomy" id="1497615"/>
    <lineage>
        <taxon>Bacteria</taxon>
        <taxon>Pseudomonadati</taxon>
        <taxon>Pseudomonadota</taxon>
        <taxon>Alphaproteobacteria</taxon>
        <taxon>Hyphomicrobiales</taxon>
        <taxon>Nitrobacteraceae</taxon>
        <taxon>Bradyrhizobium</taxon>
    </lineage>
</organism>
<name>A0A176Z108_9BRAD</name>
<feature type="transmembrane region" description="Helical" evidence="1">
    <location>
        <begin position="62"/>
        <end position="82"/>
    </location>
</feature>
<keyword evidence="1" id="KW-1133">Transmembrane helix</keyword>
<dbReference type="AlphaFoldDB" id="A0A176Z108"/>
<dbReference type="GeneID" id="32581287"/>
<dbReference type="Proteomes" id="UP000077173">
    <property type="component" value="Unassembled WGS sequence"/>
</dbReference>
<proteinExistence type="predicted"/>
<dbReference type="RefSeq" id="WP_063680095.1">
    <property type="nucleotide sequence ID" value="NZ_LSEF01000080.1"/>
</dbReference>
<evidence type="ECO:0000313" key="3">
    <source>
        <dbReference type="Proteomes" id="UP000077173"/>
    </source>
</evidence>
<evidence type="ECO:0000256" key="1">
    <source>
        <dbReference type="SAM" id="Phobius"/>
    </source>
</evidence>
<sequence>MNDTAGPPESQTSVLQSALRGLACKCPRCGEGKLYAGFLTLAPRCDHCGLDYAFIDSGDGPAIFIIMLAGAIVVGCALVVEVKYQPPFWLHAVLWLPLILATTLLPLRAMKSLLIALQFHHKAAPGRLIDRAK</sequence>
<keyword evidence="1" id="KW-0812">Transmembrane</keyword>
<accession>A0A176Z108</accession>
<dbReference type="InterPro" id="IPR009325">
    <property type="entry name" value="DUF983"/>
</dbReference>
<keyword evidence="3" id="KW-1185">Reference proteome</keyword>
<protein>
    <recommendedName>
        <fullName evidence="4">DUF983 domain-containing protein</fullName>
    </recommendedName>
</protein>
<keyword evidence="1" id="KW-0472">Membrane</keyword>
<comment type="caution">
    <text evidence="2">The sequence shown here is derived from an EMBL/GenBank/DDBJ whole genome shotgun (WGS) entry which is preliminary data.</text>
</comment>
<dbReference type="Pfam" id="PF06170">
    <property type="entry name" value="DUF983"/>
    <property type="match status" value="1"/>
</dbReference>
<reference evidence="2 3" key="1">
    <citation type="submission" date="2016-02" db="EMBL/GenBank/DDBJ databases">
        <title>Draft genome sequence of the strain BR 10247T Bradyrhizobium neotropicale isolated from nodules of Centrolobium paraense.</title>
        <authorList>
            <person name="Simoes-Araujo J.L."/>
            <person name="Barauna A.C."/>
            <person name="Silva K."/>
            <person name="Zilli J.E."/>
        </authorList>
    </citation>
    <scope>NUCLEOTIDE SEQUENCE [LARGE SCALE GENOMIC DNA]</scope>
    <source>
        <strain evidence="2 3">BR 10247</strain>
    </source>
</reference>
<gene>
    <name evidence="2" type="ORF">AXW67_19305</name>
</gene>
<evidence type="ECO:0000313" key="2">
    <source>
        <dbReference type="EMBL" id="OAF12768.1"/>
    </source>
</evidence>
<evidence type="ECO:0008006" key="4">
    <source>
        <dbReference type="Google" id="ProtNLM"/>
    </source>
</evidence>
<dbReference type="EMBL" id="LSEF01000080">
    <property type="protein sequence ID" value="OAF12768.1"/>
    <property type="molecule type" value="Genomic_DNA"/>
</dbReference>
<feature type="transmembrane region" description="Helical" evidence="1">
    <location>
        <begin position="88"/>
        <end position="107"/>
    </location>
</feature>